<evidence type="ECO:0000256" key="4">
    <source>
        <dbReference type="ARBA" id="ARBA00022737"/>
    </source>
</evidence>
<gene>
    <name evidence="11" type="ORF">PVAND_005581</name>
</gene>
<name>A0A9J6C0F4_POLVA</name>
<dbReference type="AlphaFoldDB" id="A0A9J6C0F4"/>
<dbReference type="GO" id="GO:0031012">
    <property type="term" value="C:extracellular matrix"/>
    <property type="evidence" value="ECO:0007669"/>
    <property type="project" value="TreeGrafter"/>
</dbReference>
<keyword evidence="3" id="KW-0732">Signal</keyword>
<reference evidence="11" key="1">
    <citation type="submission" date="2021-03" db="EMBL/GenBank/DDBJ databases">
        <title>Chromosome level genome of the anhydrobiotic midge Polypedilum vanderplanki.</title>
        <authorList>
            <person name="Yoshida Y."/>
            <person name="Kikawada T."/>
            <person name="Gusev O."/>
        </authorList>
    </citation>
    <scope>NUCLEOTIDE SEQUENCE</scope>
    <source>
        <strain evidence="11">NIAS01</strain>
        <tissue evidence="11">Whole body or cell culture</tissue>
    </source>
</reference>
<feature type="region of interest" description="Disordered" evidence="8">
    <location>
        <begin position="698"/>
        <end position="737"/>
    </location>
</feature>
<dbReference type="InterPro" id="IPR010294">
    <property type="entry name" value="ADAMTS_spacer1"/>
</dbReference>
<dbReference type="EMBL" id="JADBJN010000002">
    <property type="protein sequence ID" value="KAG5675697.1"/>
    <property type="molecule type" value="Genomic_DNA"/>
</dbReference>
<keyword evidence="5 6" id="KW-1015">Disulfide bond</keyword>
<evidence type="ECO:0000256" key="1">
    <source>
        <dbReference type="ARBA" id="ARBA00004613"/>
    </source>
</evidence>
<proteinExistence type="predicted"/>
<feature type="disulfide bond" evidence="6">
    <location>
        <begin position="234"/>
        <end position="280"/>
    </location>
</feature>
<dbReference type="PANTHER" id="PTHR13723">
    <property type="entry name" value="ADAMTS A DISINTEGRIN AND METALLOPROTEASE WITH THROMBOSPONDIN MOTIFS PROTEASE"/>
    <property type="match status" value="1"/>
</dbReference>
<dbReference type="GO" id="GO:0005576">
    <property type="term" value="C:extracellular region"/>
    <property type="evidence" value="ECO:0007669"/>
    <property type="project" value="UniProtKB-SubCell"/>
</dbReference>
<dbReference type="InterPro" id="IPR036383">
    <property type="entry name" value="TSP1_rpt_sf"/>
</dbReference>
<evidence type="ECO:0000256" key="6">
    <source>
        <dbReference type="PIRSR" id="PIRSR613273-3"/>
    </source>
</evidence>
<dbReference type="PRINTS" id="PR01857">
    <property type="entry name" value="ADAMTSFAMILY"/>
</dbReference>
<feature type="compositionally biased region" description="Basic residues" evidence="8">
    <location>
        <begin position="724"/>
        <end position="737"/>
    </location>
</feature>
<keyword evidence="12" id="KW-1185">Reference proteome</keyword>
<feature type="disulfide bond" evidence="7">
    <location>
        <begin position="956"/>
        <end position="969"/>
    </location>
</feature>
<comment type="caution">
    <text evidence="7">Lacks conserved residue(s) required for the propagation of feature annotation.</text>
</comment>
<dbReference type="PROSITE" id="PS50900">
    <property type="entry name" value="PLAC"/>
    <property type="match status" value="1"/>
</dbReference>
<dbReference type="Pfam" id="PF08686">
    <property type="entry name" value="PLAC"/>
    <property type="match status" value="1"/>
</dbReference>
<evidence type="ECO:0000256" key="3">
    <source>
        <dbReference type="ARBA" id="ARBA00022729"/>
    </source>
</evidence>
<dbReference type="Gene3D" id="2.60.120.830">
    <property type="match status" value="1"/>
</dbReference>
<evidence type="ECO:0000256" key="7">
    <source>
        <dbReference type="PROSITE-ProRule" id="PRU01005"/>
    </source>
</evidence>
<comment type="caution">
    <text evidence="11">The sequence shown here is derived from an EMBL/GenBank/DDBJ whole genome shotgun (WGS) entry which is preliminary data.</text>
</comment>
<keyword evidence="4" id="KW-0677">Repeat</keyword>
<feature type="disulfide bond" evidence="6">
    <location>
        <begin position="238"/>
        <end position="285"/>
    </location>
</feature>
<evidence type="ECO:0000256" key="2">
    <source>
        <dbReference type="ARBA" id="ARBA00022525"/>
    </source>
</evidence>
<dbReference type="PROSITE" id="PS51670">
    <property type="entry name" value="SHKT"/>
    <property type="match status" value="1"/>
</dbReference>
<accession>A0A9J6C0F4</accession>
<evidence type="ECO:0000313" key="12">
    <source>
        <dbReference type="Proteomes" id="UP001107558"/>
    </source>
</evidence>
<sequence length="978" mass="111052">MEYSNLRKIIVGIIIYVAIMCNDVSINAEESTKDRIQKHRAWLNQRTKDRQLVGYVETNDPFQKIKYFKKLIKFKNKSDHENIISFVPHENNVNELTTIAIDTGNKFAYDTVNNNEANKYDLDITNDVLPSSAERNINSNIITDVDKQIIFETTTTSKDIRNNEIERGKIDDFDNSNMHNSIEATTSSIDSKNSLNATSNDVEIERFLSEHIKYKSSDVTIKKSWGKWGPWTQCSRTCGEGVTSQSRECILRHYKNGKRINVTTIALNECIGFFRRFRICNEKKCPEETDLRAEQCSSFNNQSFRGIQYTWEPYIKEDSECELNCKPIDQKYFAKLKDFVIDGTPCKKVKNNANISFDKAVCVEGKCKAVLKNGMISGSGFMNSGNVRCGSSICRPLSGTFLKNPLPNGYVHVTTIPATASNITITELRDSINLLALKSIESEFIINGNYTATPSGKYYAAGAEFKYHRIDSSSSDSKERDDKNDEITEWITCAGPLHNPIHIMVLSQQQNPGIKYEYLIPINFASSSEESGSEVDNSAEENLSINRRLKAANYQTNSTAPVGRKKRKFAWRVVGFQACSKKCGGGIQQPIIRCVRGEGTKAYSPKRCVHLQKPSVNENLMKCNTQPCPAFWKISEWSNCHCGELNEKQEKTRDIKCVQELISGVVIQVNSGACNQDQPSSTAPCECVKPLKVHKIEDLKPLSNRNPSKLQSQSNTQSDQKINNIHHGKNKTKPPKSKKIGVWLTSEWSETCSNECGVGQQFRTIFCDRSVSPNDRTHIERCDLRQTPNTYRECTNESKCHGDWFIGPWSTCQGDCFNASRWRTVVCIKDDGFAEESECDLKSKPATFEDCTPDEMKDCKPKWHFSEWTECSKPCGNGIQKRTVKCLEIEKNEKVLKESKNCKYSERPNAMKYCNTQDCSETTTTYDPRVDLLQNDDPTCTDEFPNCEIILKASLCGYHYYNENCCKSCRSFSNELYL</sequence>
<dbReference type="PROSITE" id="PS50092">
    <property type="entry name" value="TSP1"/>
    <property type="match status" value="3"/>
</dbReference>
<dbReference type="InterPro" id="IPR013273">
    <property type="entry name" value="ADAMTS/ADAMTS-like"/>
</dbReference>
<feature type="disulfide bond" evidence="7">
    <location>
        <begin position="947"/>
        <end position="965"/>
    </location>
</feature>
<dbReference type="Proteomes" id="UP001107558">
    <property type="component" value="Chromosome 2"/>
</dbReference>
<dbReference type="PANTHER" id="PTHR13723:SF316">
    <property type="entry name" value="LONELY HEART, ISOFORM A"/>
    <property type="match status" value="1"/>
</dbReference>
<feature type="compositionally biased region" description="Polar residues" evidence="8">
    <location>
        <begin position="703"/>
        <end position="723"/>
    </location>
</feature>
<keyword evidence="2" id="KW-0964">Secreted</keyword>
<evidence type="ECO:0000259" key="9">
    <source>
        <dbReference type="PROSITE" id="PS50900"/>
    </source>
</evidence>
<organism evidence="11 12">
    <name type="scientific">Polypedilum vanderplanki</name>
    <name type="common">Sleeping chironomid midge</name>
    <dbReference type="NCBI Taxonomy" id="319348"/>
    <lineage>
        <taxon>Eukaryota</taxon>
        <taxon>Metazoa</taxon>
        <taxon>Ecdysozoa</taxon>
        <taxon>Arthropoda</taxon>
        <taxon>Hexapoda</taxon>
        <taxon>Insecta</taxon>
        <taxon>Pterygota</taxon>
        <taxon>Neoptera</taxon>
        <taxon>Endopterygota</taxon>
        <taxon>Diptera</taxon>
        <taxon>Nematocera</taxon>
        <taxon>Chironomoidea</taxon>
        <taxon>Chironomidae</taxon>
        <taxon>Chironominae</taxon>
        <taxon>Polypedilum</taxon>
        <taxon>Polypedilum</taxon>
    </lineage>
</organism>
<protein>
    <submittedName>
        <fullName evidence="11">Uncharacterized protein</fullName>
    </submittedName>
</protein>
<evidence type="ECO:0000256" key="8">
    <source>
        <dbReference type="SAM" id="MobiDB-lite"/>
    </source>
</evidence>
<dbReference type="SMART" id="SM00209">
    <property type="entry name" value="TSP1"/>
    <property type="match status" value="5"/>
</dbReference>
<feature type="domain" description="ShKT" evidence="10">
    <location>
        <begin position="940"/>
        <end position="973"/>
    </location>
</feature>
<dbReference type="Gene3D" id="2.20.100.10">
    <property type="entry name" value="Thrombospondin type-1 (TSP1) repeat"/>
    <property type="match status" value="4"/>
</dbReference>
<evidence type="ECO:0000256" key="5">
    <source>
        <dbReference type="ARBA" id="ARBA00023157"/>
    </source>
</evidence>
<dbReference type="GO" id="GO:0030198">
    <property type="term" value="P:extracellular matrix organization"/>
    <property type="evidence" value="ECO:0007669"/>
    <property type="project" value="InterPro"/>
</dbReference>
<dbReference type="InterPro" id="IPR000884">
    <property type="entry name" value="TSP1_rpt"/>
</dbReference>
<comment type="subcellular location">
    <subcellularLocation>
        <location evidence="1">Secreted</location>
    </subcellularLocation>
</comment>
<dbReference type="InterPro" id="IPR050439">
    <property type="entry name" value="ADAMTS_ADAMTS-like"/>
</dbReference>
<dbReference type="InterPro" id="IPR010909">
    <property type="entry name" value="PLAC"/>
</dbReference>
<evidence type="ECO:0000313" key="11">
    <source>
        <dbReference type="EMBL" id="KAG5675697.1"/>
    </source>
</evidence>
<dbReference type="SUPFAM" id="SSF82895">
    <property type="entry name" value="TSP-1 type 1 repeat"/>
    <property type="match status" value="3"/>
</dbReference>
<feature type="disulfide bond" evidence="6">
    <location>
        <begin position="249"/>
        <end position="270"/>
    </location>
</feature>
<dbReference type="FunFam" id="2.20.100.10:FF:000005">
    <property type="entry name" value="ADAM metallopeptidase with thrombospondin type 1 motif 9"/>
    <property type="match status" value="1"/>
</dbReference>
<feature type="domain" description="PLAC" evidence="9">
    <location>
        <begin position="936"/>
        <end position="973"/>
    </location>
</feature>
<dbReference type="InterPro" id="IPR003582">
    <property type="entry name" value="ShKT_dom"/>
</dbReference>
<dbReference type="OrthoDB" id="5781878at2759"/>
<dbReference type="Pfam" id="PF19030">
    <property type="entry name" value="TSP1_ADAMTS"/>
    <property type="match status" value="4"/>
</dbReference>
<evidence type="ECO:0000259" key="10">
    <source>
        <dbReference type="PROSITE" id="PS51670"/>
    </source>
</evidence>
<dbReference type="Pfam" id="PF05986">
    <property type="entry name" value="ADAMTS_spacer1"/>
    <property type="match status" value="1"/>
</dbReference>
<dbReference type="Pfam" id="PF00090">
    <property type="entry name" value="TSP_1"/>
    <property type="match status" value="1"/>
</dbReference>